<name>A0AAP9DD35_9ENTR</name>
<evidence type="ECO:0000313" key="3">
    <source>
        <dbReference type="Proteomes" id="UP000317812"/>
    </source>
</evidence>
<gene>
    <name evidence="2" type="ORF">ES815_20745</name>
</gene>
<sequence>MKMAIKEKSAGKDHLTGVPPRPVLTAEERIEQQKRDKEFMRIMNEIVAEHGMLTDDEFFRVL</sequence>
<proteinExistence type="predicted"/>
<feature type="region of interest" description="Disordered" evidence="1">
    <location>
        <begin position="1"/>
        <end position="22"/>
    </location>
</feature>
<dbReference type="AlphaFoldDB" id="A0AAP9DD35"/>
<dbReference type="RefSeq" id="WP_142489485.1">
    <property type="nucleotide sequence ID" value="NZ_CP035382.1"/>
</dbReference>
<reference evidence="2 3" key="1">
    <citation type="submission" date="2019-01" db="EMBL/GenBank/DDBJ databases">
        <title>Florfenicol resistance in Enterobacteriaceae and whole-genome sequence analysis of florfenicol-resistant Leclercia adecarboxylata strain R25.</title>
        <authorList>
            <person name="Bao Q."/>
            <person name="Ying Y."/>
        </authorList>
    </citation>
    <scope>NUCLEOTIDE SEQUENCE [LARGE SCALE GENOMIC DNA]</scope>
    <source>
        <strain evidence="2 3">R25</strain>
    </source>
</reference>
<protein>
    <submittedName>
        <fullName evidence="2">Uncharacterized protein</fullName>
    </submittedName>
</protein>
<dbReference type="Proteomes" id="UP000317812">
    <property type="component" value="Chromosome"/>
</dbReference>
<feature type="compositionally biased region" description="Basic and acidic residues" evidence="1">
    <location>
        <begin position="1"/>
        <end position="15"/>
    </location>
</feature>
<accession>A0AAP9DD35</accession>
<evidence type="ECO:0000256" key="1">
    <source>
        <dbReference type="SAM" id="MobiDB-lite"/>
    </source>
</evidence>
<dbReference type="EMBL" id="CP035382">
    <property type="protein sequence ID" value="QDK20602.1"/>
    <property type="molecule type" value="Genomic_DNA"/>
</dbReference>
<organism evidence="2 3">
    <name type="scientific">Leclercia adecarboxylata</name>
    <dbReference type="NCBI Taxonomy" id="83655"/>
    <lineage>
        <taxon>Bacteria</taxon>
        <taxon>Pseudomonadati</taxon>
        <taxon>Pseudomonadota</taxon>
        <taxon>Gammaproteobacteria</taxon>
        <taxon>Enterobacterales</taxon>
        <taxon>Enterobacteriaceae</taxon>
        <taxon>Leclercia</taxon>
    </lineage>
</organism>
<evidence type="ECO:0000313" key="2">
    <source>
        <dbReference type="EMBL" id="QDK20602.1"/>
    </source>
</evidence>